<evidence type="ECO:0000313" key="1">
    <source>
        <dbReference type="EMBL" id="RXH56188.1"/>
    </source>
</evidence>
<protein>
    <submittedName>
        <fullName evidence="1">Putative integral membrane protein</fullName>
    </submittedName>
</protein>
<organism evidence="1 2">
    <name type="scientific">Granulicella sibirica</name>
    <dbReference type="NCBI Taxonomy" id="2479048"/>
    <lineage>
        <taxon>Bacteria</taxon>
        <taxon>Pseudomonadati</taxon>
        <taxon>Acidobacteriota</taxon>
        <taxon>Terriglobia</taxon>
        <taxon>Terriglobales</taxon>
        <taxon>Acidobacteriaceae</taxon>
        <taxon>Granulicella</taxon>
    </lineage>
</organism>
<comment type="caution">
    <text evidence="1">The sequence shown here is derived from an EMBL/GenBank/DDBJ whole genome shotgun (WGS) entry which is preliminary data.</text>
</comment>
<dbReference type="EMBL" id="RDSM01000002">
    <property type="protein sequence ID" value="RXH56188.1"/>
    <property type="molecule type" value="Genomic_DNA"/>
</dbReference>
<sequence length="330" mass="34424">MTFVGRNAKTLEQVAQELGIKAGIKVAATLEEMATAISEGNPRVVINTIGPFARTAIAFVNACRPGTHYLDIGNELPAFLSLFGMNDELVRTGRCVVPGAGWGVLGTESVVLKLCEGQPPAAKVRVDSVASVRASGLLGATVAQTIVEGIPYGGRRYANGKLKRALAGDDQEEFSLPDGSTAVTRLIATGELEAARRASGASDVVAAFPAVPGGLLRFIIPVVAPLLSIPAVRGFATARLATLVPPASKTEISWARARVEWPDGSVRIGWLRAGDGYDFLAKVSAGVAQRLLDGQGRPGYFTPGALFGTQLAVDAGGTFVLEEDVSGRKK</sequence>
<reference evidence="2" key="2">
    <citation type="submission" date="2019-02" db="EMBL/GenBank/DDBJ databases">
        <title>Granulicella sibirica sp. nov., a psychrotolerant acidobacterium isolated from an organic soil layer in forested tundra, West Siberia.</title>
        <authorList>
            <person name="Oshkin I.Y."/>
            <person name="Kulichevskaya I.S."/>
            <person name="Rijpstra W.I.C."/>
            <person name="Sinninghe Damste J.S."/>
            <person name="Rakitin A.L."/>
            <person name="Ravin N.V."/>
            <person name="Dedysh S.N."/>
        </authorList>
    </citation>
    <scope>NUCLEOTIDE SEQUENCE [LARGE SCALE GENOMIC DNA]</scope>
    <source>
        <strain evidence="2">AF10</strain>
    </source>
</reference>
<name>A0A4Q0T2F9_9BACT</name>
<keyword evidence="2" id="KW-1185">Reference proteome</keyword>
<dbReference type="PANTHER" id="PTHR43781">
    <property type="entry name" value="SACCHAROPINE DEHYDROGENASE"/>
    <property type="match status" value="1"/>
</dbReference>
<evidence type="ECO:0000313" key="2">
    <source>
        <dbReference type="Proteomes" id="UP000289437"/>
    </source>
</evidence>
<reference evidence="1 2" key="1">
    <citation type="submission" date="2018-11" db="EMBL/GenBank/DDBJ databases">
        <authorList>
            <person name="Mardanov A.V."/>
            <person name="Ravin N.V."/>
            <person name="Dedysh S.N."/>
        </authorList>
    </citation>
    <scope>NUCLEOTIDE SEQUENCE [LARGE SCALE GENOMIC DNA]</scope>
    <source>
        <strain evidence="1 2">AF10</strain>
    </source>
</reference>
<proteinExistence type="predicted"/>
<dbReference type="Gene3D" id="3.40.50.720">
    <property type="entry name" value="NAD(P)-binding Rossmann-like Domain"/>
    <property type="match status" value="1"/>
</dbReference>
<dbReference type="PANTHER" id="PTHR43781:SF1">
    <property type="entry name" value="SACCHAROPINE DEHYDROGENASE"/>
    <property type="match status" value="1"/>
</dbReference>
<accession>A0A4Q0T2F9</accession>
<gene>
    <name evidence="1" type="ORF">GRAN_3045</name>
</gene>
<dbReference type="AlphaFoldDB" id="A0A4Q0T2F9"/>
<dbReference type="Proteomes" id="UP000289437">
    <property type="component" value="Unassembled WGS sequence"/>
</dbReference>